<dbReference type="RefSeq" id="WP_099018093.1">
    <property type="nucleotide sequence ID" value="NZ_NIHB01000001.1"/>
</dbReference>
<feature type="transmembrane region" description="Helical" evidence="1">
    <location>
        <begin position="157"/>
        <end position="173"/>
    </location>
</feature>
<comment type="caution">
    <text evidence="3">The sequence shown here is derived from an EMBL/GenBank/DDBJ whole genome shotgun (WGS) entry which is preliminary data.</text>
</comment>
<feature type="transmembrane region" description="Helical" evidence="1">
    <location>
        <begin position="281"/>
        <end position="307"/>
    </location>
</feature>
<proteinExistence type="predicted"/>
<feature type="transmembrane region" description="Helical" evidence="1">
    <location>
        <begin position="44"/>
        <end position="64"/>
    </location>
</feature>
<protein>
    <submittedName>
        <fullName evidence="3">Exopolysaccharide production protein ExoZ</fullName>
    </submittedName>
</protein>
<name>A0A4R6XZN3_9GAMM</name>
<feature type="transmembrane region" description="Helical" evidence="1">
    <location>
        <begin position="85"/>
        <end position="103"/>
    </location>
</feature>
<feature type="transmembrane region" description="Helical" evidence="1">
    <location>
        <begin position="248"/>
        <end position="269"/>
    </location>
</feature>
<sequence>MKPIVNIQFLRAVAALAVMFYHFSLQYQSINPGQAHGFFDLFNLIGYAGVDFFFVISGYIMWVTTKRASTQSPVLNFAFKRFSRIYLGYWPYFLLALLILYFYPQLKPANANMWGSFFLTEPDTTHLLIQVAWTLQYELYFYVLFGLLMLLPSKHKLNAVWAIVALIIVYQIASRFSSTHSHSDFTAVDFLLSPYCLEFFAGCLLGRFFQTQRCNHFWPLLLGLALLATAVYYQAHVLQQSLISQQHVILRVCFFGSAAALIMAALIELEKRGQVLLKHLSLILGGASYSIYLSHTIFIALTIALGWHSWVQNNSQSPGLWVGLFMLLTVVYSVVHYLLIEKPLMAMSNHIKQRLFH</sequence>
<dbReference type="Proteomes" id="UP000295724">
    <property type="component" value="Unassembled WGS sequence"/>
</dbReference>
<keyword evidence="4" id="KW-1185">Reference proteome</keyword>
<dbReference type="OrthoDB" id="9767863at2"/>
<dbReference type="PANTHER" id="PTHR23028">
    <property type="entry name" value="ACETYLTRANSFERASE"/>
    <property type="match status" value="1"/>
</dbReference>
<evidence type="ECO:0000313" key="3">
    <source>
        <dbReference type="EMBL" id="TDR23253.1"/>
    </source>
</evidence>
<reference evidence="3 4" key="1">
    <citation type="submission" date="2019-03" db="EMBL/GenBank/DDBJ databases">
        <title>Genomic Encyclopedia of Type Strains, Phase IV (KMG-IV): sequencing the most valuable type-strain genomes for metagenomic binning, comparative biology and taxonomic classification.</title>
        <authorList>
            <person name="Goeker M."/>
        </authorList>
    </citation>
    <scope>NUCLEOTIDE SEQUENCE [LARGE SCALE GENOMIC DNA]</scope>
    <source>
        <strain evidence="3 4">DSM 25488</strain>
    </source>
</reference>
<dbReference type="EMBL" id="SNZB01000001">
    <property type="protein sequence ID" value="TDR23253.1"/>
    <property type="molecule type" value="Genomic_DNA"/>
</dbReference>
<dbReference type="AlphaFoldDB" id="A0A4R6XZN3"/>
<feature type="transmembrane region" description="Helical" evidence="1">
    <location>
        <begin position="319"/>
        <end position="340"/>
    </location>
</feature>
<feature type="transmembrane region" description="Helical" evidence="1">
    <location>
        <begin position="127"/>
        <end position="150"/>
    </location>
</feature>
<feature type="domain" description="Acyltransferase 3" evidence="2">
    <location>
        <begin position="6"/>
        <end position="337"/>
    </location>
</feature>
<gene>
    <name evidence="3" type="ORF">C8D91_0113</name>
</gene>
<dbReference type="GO" id="GO:0000271">
    <property type="term" value="P:polysaccharide biosynthetic process"/>
    <property type="evidence" value="ECO:0007669"/>
    <property type="project" value="TreeGrafter"/>
</dbReference>
<evidence type="ECO:0000313" key="4">
    <source>
        <dbReference type="Proteomes" id="UP000295724"/>
    </source>
</evidence>
<dbReference type="GO" id="GO:0016020">
    <property type="term" value="C:membrane"/>
    <property type="evidence" value="ECO:0007669"/>
    <property type="project" value="TreeGrafter"/>
</dbReference>
<keyword evidence="1" id="KW-0812">Transmembrane</keyword>
<dbReference type="PANTHER" id="PTHR23028:SF131">
    <property type="entry name" value="BLR2367 PROTEIN"/>
    <property type="match status" value="1"/>
</dbReference>
<dbReference type="Pfam" id="PF01757">
    <property type="entry name" value="Acyl_transf_3"/>
    <property type="match status" value="1"/>
</dbReference>
<feature type="transmembrane region" description="Helical" evidence="1">
    <location>
        <begin position="217"/>
        <end position="236"/>
    </location>
</feature>
<accession>A0A4R6XZN3</accession>
<keyword evidence="1" id="KW-1133">Transmembrane helix</keyword>
<keyword evidence="1" id="KW-0472">Membrane</keyword>
<dbReference type="InterPro" id="IPR050879">
    <property type="entry name" value="Acyltransferase_3"/>
</dbReference>
<feature type="transmembrane region" description="Helical" evidence="1">
    <location>
        <begin position="7"/>
        <end position="24"/>
    </location>
</feature>
<dbReference type="GO" id="GO:0016747">
    <property type="term" value="F:acyltransferase activity, transferring groups other than amino-acyl groups"/>
    <property type="evidence" value="ECO:0007669"/>
    <property type="project" value="InterPro"/>
</dbReference>
<organism evidence="3 4">
    <name type="scientific">Marinicella litoralis</name>
    <dbReference type="NCBI Taxonomy" id="644220"/>
    <lineage>
        <taxon>Bacteria</taxon>
        <taxon>Pseudomonadati</taxon>
        <taxon>Pseudomonadota</taxon>
        <taxon>Gammaproteobacteria</taxon>
        <taxon>Lysobacterales</taxon>
        <taxon>Marinicellaceae</taxon>
        <taxon>Marinicella</taxon>
    </lineage>
</organism>
<feature type="transmembrane region" description="Helical" evidence="1">
    <location>
        <begin position="185"/>
        <end position="205"/>
    </location>
</feature>
<evidence type="ECO:0000259" key="2">
    <source>
        <dbReference type="Pfam" id="PF01757"/>
    </source>
</evidence>
<evidence type="ECO:0000256" key="1">
    <source>
        <dbReference type="SAM" id="Phobius"/>
    </source>
</evidence>
<dbReference type="InterPro" id="IPR002656">
    <property type="entry name" value="Acyl_transf_3_dom"/>
</dbReference>